<comment type="caution">
    <text evidence="1">The sequence shown here is derived from an EMBL/GenBank/DDBJ whole genome shotgun (WGS) entry which is preliminary data.</text>
</comment>
<dbReference type="Pfam" id="PF04463">
    <property type="entry name" value="2-thiour_desulf"/>
    <property type="match status" value="1"/>
</dbReference>
<dbReference type="PANTHER" id="PTHR30087:SF1">
    <property type="entry name" value="HYPOTHETICAL CYTOSOLIC PROTEIN"/>
    <property type="match status" value="1"/>
</dbReference>
<dbReference type="EMBL" id="QPID01000010">
    <property type="protein sequence ID" value="RCU45455.1"/>
    <property type="molecule type" value="Genomic_DNA"/>
</dbReference>
<gene>
    <name evidence="1" type="ORF">DU002_15465</name>
</gene>
<evidence type="ECO:0000313" key="1">
    <source>
        <dbReference type="EMBL" id="RCU45455.1"/>
    </source>
</evidence>
<name>A0A368N7F7_9GAMM</name>
<accession>A0A368N7F7</accession>
<sequence length="160" mass="17226">MEKILISACLLGDRVRYNGEIQLCQHPLLKRWQAEGRLVKVCPEVAGGLSVPRPAAEQQPGGRVITQQGVDVTAEFEAGATLAVKLAQQQGIRLALMKARSPSCGSGHVYDGAFQRRLIAGDGVTVSHLRRIGVQLFDETQLDALAAELLRCESGKDPSP</sequence>
<dbReference type="Proteomes" id="UP000252558">
    <property type="component" value="Unassembled WGS sequence"/>
</dbReference>
<dbReference type="AlphaFoldDB" id="A0A368N7F7"/>
<organism evidence="1 2">
    <name type="scientific">Corallincola holothuriorum</name>
    <dbReference type="NCBI Taxonomy" id="2282215"/>
    <lineage>
        <taxon>Bacteria</taxon>
        <taxon>Pseudomonadati</taxon>
        <taxon>Pseudomonadota</taxon>
        <taxon>Gammaproteobacteria</taxon>
        <taxon>Alteromonadales</taxon>
        <taxon>Psychromonadaceae</taxon>
        <taxon>Corallincola</taxon>
    </lineage>
</organism>
<proteinExistence type="predicted"/>
<protein>
    <submittedName>
        <fullName evidence="1">DUF523 domain-containing protein</fullName>
    </submittedName>
</protein>
<dbReference type="RefSeq" id="WP_114339311.1">
    <property type="nucleotide sequence ID" value="NZ_QPID01000010.1"/>
</dbReference>
<reference evidence="1 2" key="1">
    <citation type="submission" date="2018-07" db="EMBL/GenBank/DDBJ databases">
        <title>Corallincola holothuriorum sp. nov., a new facultative anaerobe isolated from sea cucumber Apostichopus japonicus.</title>
        <authorList>
            <person name="Xia H."/>
        </authorList>
    </citation>
    <scope>NUCLEOTIDE SEQUENCE [LARGE SCALE GENOMIC DNA]</scope>
    <source>
        <strain evidence="1 2">C4</strain>
    </source>
</reference>
<evidence type="ECO:0000313" key="2">
    <source>
        <dbReference type="Proteomes" id="UP000252558"/>
    </source>
</evidence>
<dbReference type="PANTHER" id="PTHR30087">
    <property type="entry name" value="INNER MEMBRANE PROTEIN"/>
    <property type="match status" value="1"/>
</dbReference>
<keyword evidence="2" id="KW-1185">Reference proteome</keyword>
<dbReference type="InterPro" id="IPR007553">
    <property type="entry name" value="2-thiour_desulf"/>
</dbReference>
<dbReference type="OrthoDB" id="495783at2"/>